<dbReference type="EMBL" id="CVRI01000042">
    <property type="protein sequence ID" value="CRK95733.1"/>
    <property type="molecule type" value="Genomic_DNA"/>
</dbReference>
<name>A0A1J1I610_9DIPT</name>
<evidence type="ECO:0000313" key="2">
    <source>
        <dbReference type="Proteomes" id="UP000183832"/>
    </source>
</evidence>
<proteinExistence type="predicted"/>
<dbReference type="Proteomes" id="UP000183832">
    <property type="component" value="Unassembled WGS sequence"/>
</dbReference>
<organism evidence="1 2">
    <name type="scientific">Clunio marinus</name>
    <dbReference type="NCBI Taxonomy" id="568069"/>
    <lineage>
        <taxon>Eukaryota</taxon>
        <taxon>Metazoa</taxon>
        <taxon>Ecdysozoa</taxon>
        <taxon>Arthropoda</taxon>
        <taxon>Hexapoda</taxon>
        <taxon>Insecta</taxon>
        <taxon>Pterygota</taxon>
        <taxon>Neoptera</taxon>
        <taxon>Endopterygota</taxon>
        <taxon>Diptera</taxon>
        <taxon>Nematocera</taxon>
        <taxon>Chironomoidea</taxon>
        <taxon>Chironomidae</taxon>
        <taxon>Clunio</taxon>
    </lineage>
</organism>
<sequence length="59" mass="6826">MSISSIMQNSNLLLLFSNNSNLFKLMIVLFIERKNIGTTGRVKQSWAIHFLIHFLIGKF</sequence>
<gene>
    <name evidence="1" type="ORF">CLUMA_CG009190</name>
</gene>
<protein>
    <submittedName>
        <fullName evidence="1">CLUMA_CG009190, isoform A</fullName>
    </submittedName>
</protein>
<accession>A0A1J1I610</accession>
<evidence type="ECO:0000313" key="1">
    <source>
        <dbReference type="EMBL" id="CRK95733.1"/>
    </source>
</evidence>
<dbReference type="AlphaFoldDB" id="A0A1J1I610"/>
<keyword evidence="2" id="KW-1185">Reference proteome</keyword>
<reference evidence="1 2" key="1">
    <citation type="submission" date="2015-04" db="EMBL/GenBank/DDBJ databases">
        <authorList>
            <person name="Syromyatnikov M.Y."/>
            <person name="Popov V.N."/>
        </authorList>
    </citation>
    <scope>NUCLEOTIDE SEQUENCE [LARGE SCALE GENOMIC DNA]</scope>
</reference>